<dbReference type="GO" id="GO:0003729">
    <property type="term" value="F:mRNA binding"/>
    <property type="evidence" value="ECO:0007669"/>
    <property type="project" value="InterPro"/>
</dbReference>
<evidence type="ECO:0000256" key="1">
    <source>
        <dbReference type="ARBA" id="ARBA00006620"/>
    </source>
</evidence>
<dbReference type="GO" id="GO:0004519">
    <property type="term" value="F:endonuclease activity"/>
    <property type="evidence" value="ECO:0007669"/>
    <property type="project" value="UniProtKB-KW"/>
</dbReference>
<evidence type="ECO:0000256" key="2">
    <source>
        <dbReference type="ARBA" id="ARBA00022649"/>
    </source>
</evidence>
<keyword evidence="4" id="KW-0255">Endonuclease</keyword>
<comment type="caution">
    <text evidence="8">The sequence shown here is derived from an EMBL/GenBank/DDBJ whole genome shotgun (WGS) entry which is preliminary data.</text>
</comment>
<dbReference type="AlphaFoldDB" id="A0A1B7X7R0"/>
<evidence type="ECO:0000256" key="6">
    <source>
        <dbReference type="ARBA" id="ARBA00022884"/>
    </source>
</evidence>
<comment type="similarity">
    <text evidence="1">Belongs to the HicA mRNA interferase family.</text>
</comment>
<dbReference type="GO" id="GO:0016787">
    <property type="term" value="F:hydrolase activity"/>
    <property type="evidence" value="ECO:0007669"/>
    <property type="project" value="UniProtKB-KW"/>
</dbReference>
<dbReference type="Pfam" id="PF07927">
    <property type="entry name" value="HicA_toxin"/>
    <property type="match status" value="1"/>
</dbReference>
<accession>A0A1B7X7R0</accession>
<dbReference type="Proteomes" id="UP000092093">
    <property type="component" value="Unassembled WGS sequence"/>
</dbReference>
<evidence type="ECO:0000256" key="3">
    <source>
        <dbReference type="ARBA" id="ARBA00022722"/>
    </source>
</evidence>
<dbReference type="InterPro" id="IPR038570">
    <property type="entry name" value="HicA_sf"/>
</dbReference>
<gene>
    <name evidence="8" type="ORF">AN484_02180</name>
</gene>
<sequence length="69" mass="8070">MSVKRKDLIKYLEENGFYLLREGGNHSIYTNDVKTIPVKRHRAIDSCARRRHRITANAICKQADLLPKF</sequence>
<keyword evidence="3" id="KW-0540">Nuclease</keyword>
<keyword evidence="5" id="KW-0378">Hydrolase</keyword>
<name>A0A1B7X7R0_APHFL</name>
<dbReference type="Gene3D" id="3.30.920.30">
    <property type="entry name" value="Hypothetical protein"/>
    <property type="match status" value="1"/>
</dbReference>
<evidence type="ECO:0000313" key="8">
    <source>
        <dbReference type="EMBL" id="OBQ45396.1"/>
    </source>
</evidence>
<dbReference type="InterPro" id="IPR012933">
    <property type="entry name" value="HicA_mRNA_interferase"/>
</dbReference>
<dbReference type="PATRIC" id="fig|1710896.3.peg.5357"/>
<keyword evidence="2" id="KW-1277">Toxin-antitoxin system</keyword>
<proteinExistence type="inferred from homology"/>
<evidence type="ECO:0000313" key="9">
    <source>
        <dbReference type="Proteomes" id="UP000092093"/>
    </source>
</evidence>
<evidence type="ECO:0000256" key="7">
    <source>
        <dbReference type="ARBA" id="ARBA00023016"/>
    </source>
</evidence>
<dbReference type="SUPFAM" id="SSF54786">
    <property type="entry name" value="YcfA/nrd intein domain"/>
    <property type="match status" value="1"/>
</dbReference>
<evidence type="ECO:0008006" key="10">
    <source>
        <dbReference type="Google" id="ProtNLM"/>
    </source>
</evidence>
<dbReference type="EMBL" id="LJOW01000004">
    <property type="protein sequence ID" value="OBQ45396.1"/>
    <property type="molecule type" value="Genomic_DNA"/>
</dbReference>
<evidence type="ECO:0000256" key="5">
    <source>
        <dbReference type="ARBA" id="ARBA00022801"/>
    </source>
</evidence>
<evidence type="ECO:0000256" key="4">
    <source>
        <dbReference type="ARBA" id="ARBA00022759"/>
    </source>
</evidence>
<organism evidence="8 9">
    <name type="scientific">Aphanizomenon flos-aquae WA102</name>
    <dbReference type="NCBI Taxonomy" id="1710896"/>
    <lineage>
        <taxon>Bacteria</taxon>
        <taxon>Bacillati</taxon>
        <taxon>Cyanobacteriota</taxon>
        <taxon>Cyanophyceae</taxon>
        <taxon>Nostocales</taxon>
        <taxon>Aphanizomenonaceae</taxon>
        <taxon>Aphanizomenon</taxon>
    </lineage>
</organism>
<protein>
    <recommendedName>
        <fullName evidence="10">Addiction module toxin, HicA family</fullName>
    </recommendedName>
</protein>
<keyword evidence="6" id="KW-0694">RNA-binding</keyword>
<reference evidence="8 9" key="1">
    <citation type="submission" date="2015-09" db="EMBL/GenBank/DDBJ databases">
        <title>Aphanizomenon flos-aquae WA102.</title>
        <authorList>
            <person name="Driscoll C."/>
        </authorList>
    </citation>
    <scope>NUCLEOTIDE SEQUENCE [LARGE SCALE GENOMIC DNA]</scope>
    <source>
        <strain evidence="8">WA102</strain>
    </source>
</reference>
<keyword evidence="7" id="KW-0346">Stress response</keyword>